<keyword evidence="2" id="KW-0418">Kinase</keyword>
<feature type="compositionally biased region" description="Polar residues" evidence="1">
    <location>
        <begin position="1"/>
        <end position="17"/>
    </location>
</feature>
<name>A0A5A7QH01_STRAF</name>
<organism evidence="2 3">
    <name type="scientific">Striga asiatica</name>
    <name type="common">Asiatic witchweed</name>
    <name type="synonym">Buchnera asiatica</name>
    <dbReference type="NCBI Taxonomy" id="4170"/>
    <lineage>
        <taxon>Eukaryota</taxon>
        <taxon>Viridiplantae</taxon>
        <taxon>Streptophyta</taxon>
        <taxon>Embryophyta</taxon>
        <taxon>Tracheophyta</taxon>
        <taxon>Spermatophyta</taxon>
        <taxon>Magnoliopsida</taxon>
        <taxon>eudicotyledons</taxon>
        <taxon>Gunneridae</taxon>
        <taxon>Pentapetalae</taxon>
        <taxon>asterids</taxon>
        <taxon>lamiids</taxon>
        <taxon>Lamiales</taxon>
        <taxon>Orobanchaceae</taxon>
        <taxon>Buchnereae</taxon>
        <taxon>Striga</taxon>
    </lineage>
</organism>
<feature type="region of interest" description="Disordered" evidence="1">
    <location>
        <begin position="1"/>
        <end position="110"/>
    </location>
</feature>
<keyword evidence="3" id="KW-1185">Reference proteome</keyword>
<dbReference type="AlphaFoldDB" id="A0A5A7QH01"/>
<dbReference type="OrthoDB" id="1423337at2759"/>
<dbReference type="Proteomes" id="UP000325081">
    <property type="component" value="Unassembled WGS sequence"/>
</dbReference>
<evidence type="ECO:0000313" key="3">
    <source>
        <dbReference type="Proteomes" id="UP000325081"/>
    </source>
</evidence>
<reference evidence="3" key="1">
    <citation type="journal article" date="2019" name="Curr. Biol.">
        <title>Genome Sequence of Striga asiatica Provides Insight into the Evolution of Plant Parasitism.</title>
        <authorList>
            <person name="Yoshida S."/>
            <person name="Kim S."/>
            <person name="Wafula E.K."/>
            <person name="Tanskanen J."/>
            <person name="Kim Y.M."/>
            <person name="Honaas L."/>
            <person name="Yang Z."/>
            <person name="Spallek T."/>
            <person name="Conn C.E."/>
            <person name="Ichihashi Y."/>
            <person name="Cheong K."/>
            <person name="Cui S."/>
            <person name="Der J.P."/>
            <person name="Gundlach H."/>
            <person name="Jiao Y."/>
            <person name="Hori C."/>
            <person name="Ishida J.K."/>
            <person name="Kasahara H."/>
            <person name="Kiba T."/>
            <person name="Kim M.S."/>
            <person name="Koo N."/>
            <person name="Laohavisit A."/>
            <person name="Lee Y.H."/>
            <person name="Lumba S."/>
            <person name="McCourt P."/>
            <person name="Mortimer J.C."/>
            <person name="Mutuku J.M."/>
            <person name="Nomura T."/>
            <person name="Sasaki-Sekimoto Y."/>
            <person name="Seto Y."/>
            <person name="Wang Y."/>
            <person name="Wakatake T."/>
            <person name="Sakakibara H."/>
            <person name="Demura T."/>
            <person name="Yamaguchi S."/>
            <person name="Yoneyama K."/>
            <person name="Manabe R.I."/>
            <person name="Nelson D.C."/>
            <person name="Schulman A.H."/>
            <person name="Timko M.P."/>
            <person name="dePamphilis C.W."/>
            <person name="Choi D."/>
            <person name="Shirasu K."/>
        </authorList>
    </citation>
    <scope>NUCLEOTIDE SEQUENCE [LARGE SCALE GENOMIC DNA]</scope>
    <source>
        <strain evidence="3">cv. UVA1</strain>
    </source>
</reference>
<sequence length="178" mass="20394">MGSDSSSKGLDQNQLAITPSPPGIQQKNEHKHIQVQQLKSNTEENFLTASNIPQQQQHEPPKRILPGSIAGKKTWKRSNSKAERINRANQETNMEEESSKKRGWAPSEDMEDCGNWMRTEIRNGKNTYIWDTHWIPNRVDRTVELLPGIDRGISRVCDLLSEDGYHWDEAKPISVHQK</sequence>
<comment type="caution">
    <text evidence="2">The sequence shown here is derived from an EMBL/GenBank/DDBJ whole genome shotgun (WGS) entry which is preliminary data.</text>
</comment>
<proteinExistence type="predicted"/>
<dbReference type="EMBL" id="BKCP01006849">
    <property type="protein sequence ID" value="GER44246.1"/>
    <property type="molecule type" value="Genomic_DNA"/>
</dbReference>
<evidence type="ECO:0000256" key="1">
    <source>
        <dbReference type="SAM" id="MobiDB-lite"/>
    </source>
</evidence>
<evidence type="ECO:0000313" key="2">
    <source>
        <dbReference type="EMBL" id="GER44246.1"/>
    </source>
</evidence>
<keyword evidence="2" id="KW-0808">Transferase</keyword>
<feature type="compositionally biased region" description="Polar residues" evidence="1">
    <location>
        <begin position="34"/>
        <end position="58"/>
    </location>
</feature>
<dbReference type="GO" id="GO:0016301">
    <property type="term" value="F:kinase activity"/>
    <property type="evidence" value="ECO:0007669"/>
    <property type="project" value="UniProtKB-KW"/>
</dbReference>
<protein>
    <submittedName>
        <fullName evidence="2">Phosphoribulokinase / Uridine kinase family</fullName>
    </submittedName>
</protein>
<gene>
    <name evidence="2" type="ORF">STAS_21157</name>
</gene>
<accession>A0A5A7QH01</accession>